<dbReference type="PROSITE" id="PS51352">
    <property type="entry name" value="THIOREDOXIN_2"/>
    <property type="match status" value="1"/>
</dbReference>
<dbReference type="InterPro" id="IPR036249">
    <property type="entry name" value="Thioredoxin-like_sf"/>
</dbReference>
<dbReference type="EMBL" id="JATN01000319">
    <property type="protein sequence ID" value="EUC60656.1"/>
    <property type="molecule type" value="Genomic_DNA"/>
</dbReference>
<keyword evidence="1" id="KW-1015">Disulfide bond</keyword>
<name>X8JBK9_9AGAM</name>
<dbReference type="CDD" id="cd02947">
    <property type="entry name" value="TRX_family"/>
    <property type="match status" value="1"/>
</dbReference>
<gene>
    <name evidence="3" type="ORF">RSOL_359170</name>
</gene>
<reference evidence="4" key="1">
    <citation type="journal article" date="2014" name="Genome Announc.">
        <title>Draft genome sequence of the plant-pathogenic soil fungus Rhizoctonia solani anastomosis group 3 strain Rhs1AP.</title>
        <authorList>
            <person name="Cubeta M.A."/>
            <person name="Thomas E."/>
            <person name="Dean R.A."/>
            <person name="Jabaji S."/>
            <person name="Neate S.M."/>
            <person name="Tavantzis S."/>
            <person name="Toda T."/>
            <person name="Vilgalys R."/>
            <person name="Bharathan N."/>
            <person name="Fedorova-Abrams N."/>
            <person name="Pakala S.B."/>
            <person name="Pakala S.M."/>
            <person name="Zafar N."/>
            <person name="Joardar V."/>
            <person name="Losada L."/>
            <person name="Nierman W.C."/>
        </authorList>
    </citation>
    <scope>NUCLEOTIDE SEQUENCE [LARGE SCALE GENOMIC DNA]</scope>
    <source>
        <strain evidence="4">AG-3</strain>
    </source>
</reference>
<sequence length="115" mass="12734">MSIVHVSSLNNLSTILEGAKSQLVVIDFHATWCGPCHQIAPRYEHLAKTNPQVHFLKCDVDAAQDVARHYKVSAMPTLFSSRMANRSTWLGVQTQGVSNPLSRSTRASLLMTRLS</sequence>
<accession>X8JBK9</accession>
<proteinExistence type="predicted"/>
<evidence type="ECO:0000256" key="1">
    <source>
        <dbReference type="ARBA" id="ARBA00023157"/>
    </source>
</evidence>
<dbReference type="OrthoDB" id="2121326at2759"/>
<dbReference type="PANTHER" id="PTHR46115">
    <property type="entry name" value="THIOREDOXIN-LIKE PROTEIN 1"/>
    <property type="match status" value="1"/>
</dbReference>
<dbReference type="PRINTS" id="PR00421">
    <property type="entry name" value="THIOREDOXIN"/>
</dbReference>
<dbReference type="InterPro" id="IPR017937">
    <property type="entry name" value="Thioredoxin_CS"/>
</dbReference>
<dbReference type="AlphaFoldDB" id="X8JBK9"/>
<evidence type="ECO:0000313" key="3">
    <source>
        <dbReference type="EMBL" id="EUC60656.1"/>
    </source>
</evidence>
<dbReference type="PROSITE" id="PS00194">
    <property type="entry name" value="THIOREDOXIN_1"/>
    <property type="match status" value="1"/>
</dbReference>
<dbReference type="Gene3D" id="3.40.30.10">
    <property type="entry name" value="Glutaredoxin"/>
    <property type="match status" value="1"/>
</dbReference>
<organism evidence="3 4">
    <name type="scientific">Rhizoctonia solani AG-3 Rhs1AP</name>
    <dbReference type="NCBI Taxonomy" id="1086054"/>
    <lineage>
        <taxon>Eukaryota</taxon>
        <taxon>Fungi</taxon>
        <taxon>Dikarya</taxon>
        <taxon>Basidiomycota</taxon>
        <taxon>Agaricomycotina</taxon>
        <taxon>Agaricomycetes</taxon>
        <taxon>Cantharellales</taxon>
        <taxon>Ceratobasidiaceae</taxon>
        <taxon>Rhizoctonia</taxon>
    </lineage>
</organism>
<dbReference type="Proteomes" id="UP000030108">
    <property type="component" value="Unassembled WGS sequence"/>
</dbReference>
<evidence type="ECO:0000313" key="4">
    <source>
        <dbReference type="Proteomes" id="UP000030108"/>
    </source>
</evidence>
<dbReference type="SUPFAM" id="SSF52833">
    <property type="entry name" value="Thioredoxin-like"/>
    <property type="match status" value="1"/>
</dbReference>
<feature type="domain" description="Thioredoxin" evidence="2">
    <location>
        <begin position="1"/>
        <end position="115"/>
    </location>
</feature>
<comment type="caution">
    <text evidence="3">The sequence shown here is derived from an EMBL/GenBank/DDBJ whole genome shotgun (WGS) entry which is preliminary data.</text>
</comment>
<dbReference type="Pfam" id="PF00085">
    <property type="entry name" value="Thioredoxin"/>
    <property type="match status" value="1"/>
</dbReference>
<evidence type="ECO:0000259" key="2">
    <source>
        <dbReference type="PROSITE" id="PS51352"/>
    </source>
</evidence>
<dbReference type="InterPro" id="IPR013766">
    <property type="entry name" value="Thioredoxin_domain"/>
</dbReference>
<protein>
    <submittedName>
        <fullName evidence="3">Thioredoxin</fullName>
    </submittedName>
</protein>